<accession>A0A1E1MVI1</accession>
<name>A0A1E1MVI1_RHYSE</name>
<keyword evidence="2" id="KW-1185">Reference proteome</keyword>
<evidence type="ECO:0000313" key="1">
    <source>
        <dbReference type="EMBL" id="CZT52855.1"/>
    </source>
</evidence>
<dbReference type="AlphaFoldDB" id="A0A1E1MVI1"/>
<sequence length="179" mass="19724">MGENVTSDCTPENQLQTLLRTWIYLTEVLVTDGYSACLLKEFSNIVSGQIDQARVSAIAVPPASSITETALCEGLRTPAILSLITDHQKCDDASSLSVVHNGPRNYAAGSDTRHPANVYRKLMSRSNVEAKVCFVCIGSPHLTMRERVAEYATPGSLSRHFIRKHRGFTGLFHEVRMSD</sequence>
<dbReference type="EMBL" id="FJVC01000643">
    <property type="protein sequence ID" value="CZT52855.1"/>
    <property type="molecule type" value="Genomic_DNA"/>
</dbReference>
<dbReference type="Proteomes" id="UP000177625">
    <property type="component" value="Unassembled WGS sequence"/>
</dbReference>
<proteinExistence type="predicted"/>
<protein>
    <submittedName>
        <fullName evidence="1">Uncharacterized protein</fullName>
    </submittedName>
</protein>
<gene>
    <name evidence="1" type="ORF">RSE6_14244</name>
</gene>
<organism evidence="1 2">
    <name type="scientific">Rhynchosporium secalis</name>
    <name type="common">Barley scald fungus</name>
    <dbReference type="NCBI Taxonomy" id="38038"/>
    <lineage>
        <taxon>Eukaryota</taxon>
        <taxon>Fungi</taxon>
        <taxon>Dikarya</taxon>
        <taxon>Ascomycota</taxon>
        <taxon>Pezizomycotina</taxon>
        <taxon>Leotiomycetes</taxon>
        <taxon>Helotiales</taxon>
        <taxon>Ploettnerulaceae</taxon>
        <taxon>Rhynchosporium</taxon>
    </lineage>
</organism>
<evidence type="ECO:0000313" key="2">
    <source>
        <dbReference type="Proteomes" id="UP000177625"/>
    </source>
</evidence>
<reference evidence="2" key="1">
    <citation type="submission" date="2016-03" db="EMBL/GenBank/DDBJ databases">
        <authorList>
            <person name="Guldener U."/>
        </authorList>
    </citation>
    <scope>NUCLEOTIDE SEQUENCE [LARGE SCALE GENOMIC DNA]</scope>
</reference>